<organism evidence="2 3">
    <name type="scientific">Roseateles oligotrophus</name>
    <dbReference type="NCBI Taxonomy" id="1769250"/>
    <lineage>
        <taxon>Bacteria</taxon>
        <taxon>Pseudomonadati</taxon>
        <taxon>Pseudomonadota</taxon>
        <taxon>Betaproteobacteria</taxon>
        <taxon>Burkholderiales</taxon>
        <taxon>Sphaerotilaceae</taxon>
        <taxon>Roseateles</taxon>
    </lineage>
</organism>
<feature type="transmembrane region" description="Helical" evidence="1">
    <location>
        <begin position="197"/>
        <end position="216"/>
    </location>
</feature>
<feature type="transmembrane region" description="Helical" evidence="1">
    <location>
        <begin position="14"/>
        <end position="33"/>
    </location>
</feature>
<keyword evidence="1" id="KW-0812">Transmembrane</keyword>
<dbReference type="Pfam" id="PF14329">
    <property type="entry name" value="DUF4386"/>
    <property type="match status" value="1"/>
</dbReference>
<reference evidence="2 3" key="1">
    <citation type="submission" date="2020-08" db="EMBL/GenBank/DDBJ databases">
        <title>Functional genomics of gut bacteria from endangered species of beetles.</title>
        <authorList>
            <person name="Carlos-Shanley C."/>
        </authorList>
    </citation>
    <scope>NUCLEOTIDE SEQUENCE [LARGE SCALE GENOMIC DNA]</scope>
    <source>
        <strain evidence="2 3">S00239</strain>
    </source>
</reference>
<feature type="transmembrane region" description="Helical" evidence="1">
    <location>
        <begin position="53"/>
        <end position="73"/>
    </location>
</feature>
<proteinExistence type="predicted"/>
<comment type="caution">
    <text evidence="2">The sequence shown here is derived from an EMBL/GenBank/DDBJ whole genome shotgun (WGS) entry which is preliminary data.</text>
</comment>
<evidence type="ECO:0000313" key="3">
    <source>
        <dbReference type="Proteomes" id="UP000562027"/>
    </source>
</evidence>
<evidence type="ECO:0000256" key="1">
    <source>
        <dbReference type="SAM" id="Phobius"/>
    </source>
</evidence>
<protein>
    <recommendedName>
        <fullName evidence="4">DUF4386 domain-containing protein</fullName>
    </recommendedName>
</protein>
<keyword evidence="3" id="KW-1185">Reference proteome</keyword>
<feature type="transmembrane region" description="Helical" evidence="1">
    <location>
        <begin position="144"/>
        <end position="164"/>
    </location>
</feature>
<dbReference type="Proteomes" id="UP000562027">
    <property type="component" value="Unassembled WGS sequence"/>
</dbReference>
<sequence>MNSKPNQPLAPDRLIGALMLLSFALGLLSNFALQPLVWGKAGFLPEAAGQGPAIGAAVLMDLSLALLGLWISVLLRQRYGDRQPLLSIFCLALSVAELALCLVEGSALAAMRSLSASFLAQPQLAEAYGPVAELLKGLRNGFHYAGKAFGGLGLLLFFVLLARAAALPRALLGLGVAATLLQIVTVAQGFIGQQANLLMLAPLGLLYPVVAAWLLWRGLAR</sequence>
<accession>A0A840LIT2</accession>
<gene>
    <name evidence="2" type="ORF">HNP55_004443</name>
</gene>
<feature type="transmembrane region" description="Helical" evidence="1">
    <location>
        <begin position="85"/>
        <end position="109"/>
    </location>
</feature>
<evidence type="ECO:0008006" key="4">
    <source>
        <dbReference type="Google" id="ProtNLM"/>
    </source>
</evidence>
<dbReference type="RefSeq" id="WP_184304254.1">
    <property type="nucleotide sequence ID" value="NZ_JACHLP010000012.1"/>
</dbReference>
<keyword evidence="1" id="KW-1133">Transmembrane helix</keyword>
<evidence type="ECO:0000313" key="2">
    <source>
        <dbReference type="EMBL" id="MBB4845889.1"/>
    </source>
</evidence>
<name>A0A840LIT2_9BURK</name>
<dbReference type="AlphaFoldDB" id="A0A840LIT2"/>
<dbReference type="InterPro" id="IPR025495">
    <property type="entry name" value="DUF4386"/>
</dbReference>
<feature type="transmembrane region" description="Helical" evidence="1">
    <location>
        <begin position="171"/>
        <end position="191"/>
    </location>
</feature>
<keyword evidence="1" id="KW-0472">Membrane</keyword>
<dbReference type="EMBL" id="JACHLP010000012">
    <property type="protein sequence ID" value="MBB4845889.1"/>
    <property type="molecule type" value="Genomic_DNA"/>
</dbReference>